<reference evidence="1" key="1">
    <citation type="submission" date="2022-11" db="EMBL/GenBank/DDBJ databases">
        <title>Identification and genomic analyses of a novel endophytic actinobacterium Streptomyces endophytica sp. nov. with potential for biocontrol of Yam anthracnose.</title>
        <authorList>
            <person name="Huang X."/>
        </authorList>
    </citation>
    <scope>NUCLEOTIDE SEQUENCE</scope>
    <source>
        <strain evidence="1">HNM0140</strain>
    </source>
</reference>
<organism evidence="1 2">
    <name type="scientific">Streptomyces endophytica</name>
    <dbReference type="NCBI Taxonomy" id="2991496"/>
    <lineage>
        <taxon>Bacteria</taxon>
        <taxon>Bacillati</taxon>
        <taxon>Actinomycetota</taxon>
        <taxon>Actinomycetes</taxon>
        <taxon>Kitasatosporales</taxon>
        <taxon>Streptomycetaceae</taxon>
        <taxon>Streptomyces</taxon>
    </lineage>
</organism>
<dbReference type="EMBL" id="CP110636">
    <property type="protein sequence ID" value="UZJ30621.1"/>
    <property type="molecule type" value="Genomic_DNA"/>
</dbReference>
<sequence>MADCPVRKPSVVPFVNSWSAELPDFEDQLVVNFGPEGPKLGYRNERETDRVGRDKVLWGRMAFLPGEGRPEFDSMHPSRQYNTMYWMKCQVCGNPASKNRDGWLFLDWRGPLSPSTWPERSLTAMPPVCDEHAVTAIEECPHLRKTDFVVLRVRTPRLWGYSGTPYKLTAEGWKAHEIDGLLPCGDPGLRGMLATRLYRELRNVTVVSGGLLADCLAGDAGHYDKN</sequence>
<evidence type="ECO:0000313" key="1">
    <source>
        <dbReference type="EMBL" id="UZJ30621.1"/>
    </source>
</evidence>
<proteinExistence type="predicted"/>
<gene>
    <name evidence="1" type="ORF">OJ254_09950</name>
</gene>
<name>A0ABY6P9Z6_9ACTN</name>
<dbReference type="Proteomes" id="UP001164959">
    <property type="component" value="Chromosome"/>
</dbReference>
<dbReference type="RefSeq" id="WP_265362056.1">
    <property type="nucleotide sequence ID" value="NZ_CP110636.1"/>
</dbReference>
<accession>A0ABY6P9Z6</accession>
<protein>
    <submittedName>
        <fullName evidence="1">Uncharacterized protein</fullName>
    </submittedName>
</protein>
<keyword evidence="2" id="KW-1185">Reference proteome</keyword>
<evidence type="ECO:0000313" key="2">
    <source>
        <dbReference type="Proteomes" id="UP001164959"/>
    </source>
</evidence>